<dbReference type="InterPro" id="IPR029016">
    <property type="entry name" value="GAF-like_dom_sf"/>
</dbReference>
<reference evidence="3 4" key="1">
    <citation type="submission" date="2017-10" db="EMBL/GenBank/DDBJ databases">
        <title>Genome announcement of Methylocella silvestris TVC from permafrost.</title>
        <authorList>
            <person name="Wang J."/>
            <person name="Geng K."/>
            <person name="Ul-Haque F."/>
            <person name="Crombie A.T."/>
            <person name="Street L.E."/>
            <person name="Wookey P.A."/>
            <person name="Murrell J.C."/>
            <person name="Pratscher J."/>
        </authorList>
    </citation>
    <scope>NUCLEOTIDE SEQUENCE [LARGE SCALE GENOMIC DNA]</scope>
    <source>
        <strain evidence="3 4">TVC</strain>
    </source>
</reference>
<evidence type="ECO:0000256" key="1">
    <source>
        <dbReference type="ARBA" id="ARBA00006754"/>
    </source>
</evidence>
<evidence type="ECO:0000313" key="3">
    <source>
        <dbReference type="EMBL" id="PNG24569.1"/>
    </source>
</evidence>
<comment type="caution">
    <text evidence="3">The sequence shown here is derived from an EMBL/GenBank/DDBJ whole genome shotgun (WGS) entry which is preliminary data.</text>
</comment>
<dbReference type="InterPro" id="IPR042070">
    <property type="entry name" value="PucR_C-HTH_sf"/>
</dbReference>
<evidence type="ECO:0000259" key="2">
    <source>
        <dbReference type="SMART" id="SM00065"/>
    </source>
</evidence>
<comment type="similarity">
    <text evidence="1">Belongs to the CdaR family.</text>
</comment>
<dbReference type="SUPFAM" id="SSF55781">
    <property type="entry name" value="GAF domain-like"/>
    <property type="match status" value="1"/>
</dbReference>
<dbReference type="Gene3D" id="1.10.10.2840">
    <property type="entry name" value="PucR C-terminal helix-turn-helix domain"/>
    <property type="match status" value="1"/>
</dbReference>
<dbReference type="AlphaFoldDB" id="A0A2J7TCT8"/>
<dbReference type="InterPro" id="IPR003018">
    <property type="entry name" value="GAF"/>
</dbReference>
<dbReference type="Pfam" id="PF13185">
    <property type="entry name" value="GAF_2"/>
    <property type="match status" value="1"/>
</dbReference>
<dbReference type="Pfam" id="PF13556">
    <property type="entry name" value="HTH_30"/>
    <property type="match status" value="1"/>
</dbReference>
<proteinExistence type="inferred from homology"/>
<sequence length="745" mass="79703">MVASKLDLCAPARRSTPEVGDDPFLALDALTRRVVAAVEGGSHSVFAEAERSLLEFADARAVRILVNAAGSWRPWRQLNMPDAPSRIDPAPEPEISAGSPFLADNRIVAPIRPGSIVALIDHAAIGEVRLKALGVAANCIDLAIATGERQDSSSRNATEMQALQNVAVRILQSSDIEEILLLVSHETKRLLASDICGALMRDGDEVVMRNCVGHFSVEMAKLRMKPGKGVAGRVLATSEPCVVANYVDSDAISPDFIPLARIEKVRSAAAAPILSRDAVIGVLEVWRRRPSTYTEQDTNLLLALAGLASLAIVNAELLQSRASAAAELAVANAALAQRCSTIENSAKFQEKIVQLMLSGRSLAVLAATTAEHVAGTVLVLDRDLAVETAQPDPVESAGPILDVARSIIKKVNRIPDQAIIKGAGADHVLAQPVLAGAELLGWIVWHGEADPSETTRLALSHVSLAVAMLLLERRSAARARAETVQAVLWDLLEGDEMVSAAALDRAREMNVSFRGKVCVLVATLEGFGCGRDGRAGLPDGTTHDRVLDRARLSELGQSAHMVGLRGDQLRMICKAADAESLCATAARMISDIRRETPGLSLKAGISGPCGDLRKLPACFREGTVALEVAQYRRGQPVACYSDIGVLGLLINLRGKTDIRRVSEEILGELTSEPEPSRKILLETMQTFFECDCSQIATAAKLGMHQKTIAYRLGKVSRLTGLNLGRHQDRLLADIGIRLSLTLEAK</sequence>
<organism evidence="3 4">
    <name type="scientific">Methylocella silvestris</name>
    <dbReference type="NCBI Taxonomy" id="199596"/>
    <lineage>
        <taxon>Bacteria</taxon>
        <taxon>Pseudomonadati</taxon>
        <taxon>Pseudomonadota</taxon>
        <taxon>Alphaproteobacteria</taxon>
        <taxon>Hyphomicrobiales</taxon>
        <taxon>Beijerinckiaceae</taxon>
        <taxon>Methylocella</taxon>
    </lineage>
</organism>
<dbReference type="RefSeq" id="WP_102845140.1">
    <property type="nucleotide sequence ID" value="NZ_PDZR01000029.1"/>
</dbReference>
<dbReference type="EMBL" id="PDZR01000029">
    <property type="protein sequence ID" value="PNG24569.1"/>
    <property type="molecule type" value="Genomic_DNA"/>
</dbReference>
<dbReference type="InterPro" id="IPR041522">
    <property type="entry name" value="CdaR_GGDEF"/>
</dbReference>
<dbReference type="InterPro" id="IPR025736">
    <property type="entry name" value="PucR_C-HTH_dom"/>
</dbReference>
<dbReference type="Gene3D" id="3.30.450.40">
    <property type="match status" value="1"/>
</dbReference>
<name>A0A2J7TCT8_METSI</name>
<dbReference type="Proteomes" id="UP000236286">
    <property type="component" value="Unassembled WGS sequence"/>
</dbReference>
<dbReference type="OrthoDB" id="8026818at2"/>
<dbReference type="PANTHER" id="PTHR33744:SF1">
    <property type="entry name" value="DNA-BINDING TRANSCRIPTIONAL ACTIVATOR ADER"/>
    <property type="match status" value="1"/>
</dbReference>
<evidence type="ECO:0000313" key="4">
    <source>
        <dbReference type="Proteomes" id="UP000236286"/>
    </source>
</evidence>
<dbReference type="Pfam" id="PF17853">
    <property type="entry name" value="GGDEF_2"/>
    <property type="match status" value="1"/>
</dbReference>
<protein>
    <recommendedName>
        <fullName evidence="2">GAF domain-containing protein</fullName>
    </recommendedName>
</protein>
<gene>
    <name evidence="3" type="ORF">CR492_18125</name>
</gene>
<feature type="domain" description="GAF" evidence="2">
    <location>
        <begin position="175"/>
        <end position="322"/>
    </location>
</feature>
<dbReference type="PANTHER" id="PTHR33744">
    <property type="entry name" value="CARBOHYDRATE DIACID REGULATOR"/>
    <property type="match status" value="1"/>
</dbReference>
<dbReference type="SMART" id="SM00065">
    <property type="entry name" value="GAF"/>
    <property type="match status" value="1"/>
</dbReference>
<dbReference type="InterPro" id="IPR051448">
    <property type="entry name" value="CdaR-like_regulators"/>
</dbReference>
<accession>A0A2J7TCT8</accession>